<feature type="non-terminal residue" evidence="2">
    <location>
        <position position="1"/>
    </location>
</feature>
<proteinExistence type="predicted"/>
<name>A0A820G8N8_9BILA</name>
<gene>
    <name evidence="2" type="ORF">JBS370_LOCUS39493</name>
</gene>
<dbReference type="PANTHER" id="PTHR32170:SF3">
    <property type="entry name" value="PROTEASOME ACTIVATOR COMPLEX SUBUNIT 4"/>
    <property type="match status" value="1"/>
</dbReference>
<dbReference type="GO" id="GO:0005634">
    <property type="term" value="C:nucleus"/>
    <property type="evidence" value="ECO:0007669"/>
    <property type="project" value="TreeGrafter"/>
</dbReference>
<dbReference type="GO" id="GO:0016504">
    <property type="term" value="F:peptidase activator activity"/>
    <property type="evidence" value="ECO:0007669"/>
    <property type="project" value="InterPro"/>
</dbReference>
<feature type="domain" description="Proteasome activator Blm10 middle HEAT repeats region" evidence="1">
    <location>
        <begin position="23"/>
        <end position="231"/>
    </location>
</feature>
<reference evidence="2" key="1">
    <citation type="submission" date="2021-02" db="EMBL/GenBank/DDBJ databases">
        <authorList>
            <person name="Nowell W R."/>
        </authorList>
    </citation>
    <scope>NUCLEOTIDE SEQUENCE</scope>
</reference>
<dbReference type="SUPFAM" id="SSF48371">
    <property type="entry name" value="ARM repeat"/>
    <property type="match status" value="1"/>
</dbReference>
<organism evidence="2 3">
    <name type="scientific">Rotaria sordida</name>
    <dbReference type="NCBI Taxonomy" id="392033"/>
    <lineage>
        <taxon>Eukaryota</taxon>
        <taxon>Metazoa</taxon>
        <taxon>Spiralia</taxon>
        <taxon>Gnathifera</taxon>
        <taxon>Rotifera</taxon>
        <taxon>Eurotatoria</taxon>
        <taxon>Bdelloidea</taxon>
        <taxon>Philodinida</taxon>
        <taxon>Philodinidae</taxon>
        <taxon>Rotaria</taxon>
    </lineage>
</organism>
<dbReference type="GO" id="GO:0010499">
    <property type="term" value="P:proteasomal ubiquitin-independent protein catabolic process"/>
    <property type="evidence" value="ECO:0007669"/>
    <property type="project" value="TreeGrafter"/>
</dbReference>
<dbReference type="EMBL" id="CAJOBD010027746">
    <property type="protein sequence ID" value="CAF4272847.1"/>
    <property type="molecule type" value="Genomic_DNA"/>
</dbReference>
<feature type="non-terminal residue" evidence="2">
    <location>
        <position position="231"/>
    </location>
</feature>
<dbReference type="Pfam" id="PF16507">
    <property type="entry name" value="HEAT_PSME4_mid"/>
    <property type="match status" value="1"/>
</dbReference>
<dbReference type="AlphaFoldDB" id="A0A820G8N8"/>
<dbReference type="Proteomes" id="UP000663836">
    <property type="component" value="Unassembled WGS sequence"/>
</dbReference>
<dbReference type="PANTHER" id="PTHR32170">
    <property type="entry name" value="PROTEASOME ACTIVATOR COMPLEX SUBUNIT 4"/>
    <property type="match status" value="1"/>
</dbReference>
<evidence type="ECO:0000313" key="3">
    <source>
        <dbReference type="Proteomes" id="UP000663836"/>
    </source>
</evidence>
<accession>A0A820G8N8</accession>
<sequence>NAILMLVTCVDCSSAVHTRNDLTEIEKEVCLSTAKFEDFISEFLNRTFRMIDTLSTEMSDAVILTNEANSEDQEASQELTSMISGIVQQCSNKIFQMIREKITNFLAASSFSPKISKLVNGLVRAILKGNPEETLKYLLPQTCERIEKIMSNSETTILTDHKGDPELTWCLILFSELVRARGDTLLMYKPMILSIFHRCVHIIHKESYEAVANAAKNLLKSLSYVYPIEYR</sequence>
<dbReference type="GO" id="GO:0005829">
    <property type="term" value="C:cytosol"/>
    <property type="evidence" value="ECO:0007669"/>
    <property type="project" value="TreeGrafter"/>
</dbReference>
<dbReference type="InterPro" id="IPR035309">
    <property type="entry name" value="PSME4"/>
</dbReference>
<dbReference type="InterPro" id="IPR032430">
    <property type="entry name" value="Blm10_mid"/>
</dbReference>
<protein>
    <recommendedName>
        <fullName evidence="1">Proteasome activator Blm10 middle HEAT repeats region domain-containing protein</fullName>
    </recommendedName>
</protein>
<comment type="caution">
    <text evidence="2">The sequence shown here is derived from an EMBL/GenBank/DDBJ whole genome shotgun (WGS) entry which is preliminary data.</text>
</comment>
<evidence type="ECO:0000259" key="1">
    <source>
        <dbReference type="Pfam" id="PF16507"/>
    </source>
</evidence>
<evidence type="ECO:0000313" key="2">
    <source>
        <dbReference type="EMBL" id="CAF4272847.1"/>
    </source>
</evidence>
<dbReference type="InterPro" id="IPR016024">
    <property type="entry name" value="ARM-type_fold"/>
</dbReference>
<dbReference type="GO" id="GO:0070628">
    <property type="term" value="F:proteasome binding"/>
    <property type="evidence" value="ECO:0007669"/>
    <property type="project" value="InterPro"/>
</dbReference>